<keyword evidence="1 4" id="KW-0645">Protease</keyword>
<evidence type="ECO:0000256" key="4">
    <source>
        <dbReference type="HAMAP-Rule" id="MF_00626"/>
    </source>
</evidence>
<dbReference type="Gene3D" id="3.40.50.1450">
    <property type="entry name" value="HybD-like"/>
    <property type="match status" value="1"/>
</dbReference>
<gene>
    <name evidence="4" type="primary">gpr</name>
    <name evidence="6" type="ORF">E2626_10565</name>
</gene>
<accession>A0A4Y8LHJ5</accession>
<evidence type="ECO:0000313" key="7">
    <source>
        <dbReference type="Proteomes" id="UP000297776"/>
    </source>
</evidence>
<reference evidence="6 7" key="1">
    <citation type="submission" date="2019-03" db="EMBL/GenBank/DDBJ databases">
        <authorList>
            <person name="Yang Y."/>
        </authorList>
    </citation>
    <scope>NUCLEOTIDE SEQUENCE [LARGE SCALE GENOMIC DNA]</scope>
    <source>
        <strain evidence="6 7">ASL-1</strain>
    </source>
</reference>
<dbReference type="GO" id="GO:0009847">
    <property type="term" value="P:spore germination"/>
    <property type="evidence" value="ECO:0007669"/>
    <property type="project" value="UniProtKB-UniRule"/>
</dbReference>
<dbReference type="GO" id="GO:0004222">
    <property type="term" value="F:metalloendopeptidase activity"/>
    <property type="evidence" value="ECO:0007669"/>
    <property type="project" value="UniProtKB-UniRule"/>
</dbReference>
<keyword evidence="3 4" id="KW-0865">Zymogen</keyword>
<evidence type="ECO:0000256" key="5">
    <source>
        <dbReference type="SAM" id="MobiDB-lite"/>
    </source>
</evidence>
<sequence>MAFRTDLALEAYEALSYEQDHELIVEEEEINEFTLKKINVNKAAAAFTGKKEGDYWTFEAPQLRTQNEEWIEKASTALSYVIRSFLEKMNISEEGPILIAGLGNWQITPDALGPDVCRKVFVTNHLFEFEPQAVEGGFRRTAALAPGVMGLTGMETAATLKGVIEQLKPAAVIVIDALAARSASRLHTTVQISSAGINPGAGVGNNRQEINSELFGVPVIAIGIPTVVDAASITQDTLDYFEKTLKMKSKKDKKPSSLLMTKPSLEELDENEAEPHEKSAYLGLIGELDEDEKQKLFREILSPIGQNLIVTPKETDLYIKQASDMLASALDHALHHPEERSE</sequence>
<dbReference type="GO" id="GO:0006508">
    <property type="term" value="P:proteolysis"/>
    <property type="evidence" value="ECO:0007669"/>
    <property type="project" value="UniProtKB-UniRule"/>
</dbReference>
<dbReference type="Proteomes" id="UP000297776">
    <property type="component" value="Unassembled WGS sequence"/>
</dbReference>
<evidence type="ECO:0000313" key="6">
    <source>
        <dbReference type="EMBL" id="TFE01094.1"/>
    </source>
</evidence>
<dbReference type="RefSeq" id="WP_134381715.1">
    <property type="nucleotide sequence ID" value="NZ_SORX01000005.1"/>
</dbReference>
<dbReference type="Pfam" id="PF03418">
    <property type="entry name" value="Peptidase_A25"/>
    <property type="match status" value="1"/>
</dbReference>
<comment type="PTM">
    <text evidence="4">Autoproteolytically processed. The inactive tetrameric zymogen termed p46 autoprocesses to a smaller form termed p41, which is active only during spore germination.</text>
</comment>
<comment type="function">
    <text evidence="4">Initiates the rapid degradation of small, acid-soluble proteins during spore germination.</text>
</comment>
<dbReference type="EC" id="3.4.24.78" evidence="4"/>
<evidence type="ECO:0000256" key="1">
    <source>
        <dbReference type="ARBA" id="ARBA00022670"/>
    </source>
</evidence>
<dbReference type="AlphaFoldDB" id="A0A4Y8LHJ5"/>
<name>A0A4Y8LHJ5_9BACL</name>
<feature type="propeptide" id="PRO_5021519108" evidence="4">
    <location>
        <begin position="1"/>
        <end position="6"/>
    </location>
</feature>
<keyword evidence="2 4" id="KW-0378">Hydrolase</keyword>
<organism evidence="6 7">
    <name type="scientific">Jeotgalibacillus salarius</name>
    <dbReference type="NCBI Taxonomy" id="546023"/>
    <lineage>
        <taxon>Bacteria</taxon>
        <taxon>Bacillati</taxon>
        <taxon>Bacillota</taxon>
        <taxon>Bacilli</taxon>
        <taxon>Bacillales</taxon>
        <taxon>Caryophanaceae</taxon>
        <taxon>Jeotgalibacillus</taxon>
    </lineage>
</organism>
<feature type="chain" id="PRO_5023258405" description="Germination protease" evidence="4">
    <location>
        <begin position="7"/>
        <end position="342"/>
    </location>
</feature>
<dbReference type="PIRSF" id="PIRSF019549">
    <property type="entry name" value="Peptidase_A25"/>
    <property type="match status" value="1"/>
</dbReference>
<comment type="subunit">
    <text evidence="4">Homotetramer.</text>
</comment>
<feature type="region of interest" description="Disordered" evidence="5">
    <location>
        <begin position="252"/>
        <end position="276"/>
    </location>
</feature>
<dbReference type="InterPro" id="IPR023430">
    <property type="entry name" value="Pept_HybD-like_dom_sf"/>
</dbReference>
<dbReference type="HAMAP" id="MF_00626">
    <property type="entry name" value="Germination_prot"/>
    <property type="match status" value="1"/>
</dbReference>
<dbReference type="EMBL" id="SORX01000005">
    <property type="protein sequence ID" value="TFE01094.1"/>
    <property type="molecule type" value="Genomic_DNA"/>
</dbReference>
<comment type="catalytic activity">
    <reaction evidence="4">
        <text>Endopeptidase action with P4 Glu or Asp, P1 preferably Glu &gt; Asp, P1' hydrophobic and P2' Ala.</text>
        <dbReference type="EC" id="3.4.24.78"/>
    </reaction>
</comment>
<dbReference type="SUPFAM" id="SSF53163">
    <property type="entry name" value="HybD-like"/>
    <property type="match status" value="1"/>
</dbReference>
<dbReference type="InterPro" id="IPR005080">
    <property type="entry name" value="Peptidase_A25"/>
</dbReference>
<dbReference type="OrthoDB" id="9777293at2"/>
<protein>
    <recommendedName>
        <fullName evidence="4">Germination protease</fullName>
        <ecNumber evidence="4">3.4.24.78</ecNumber>
    </recommendedName>
    <alternativeName>
        <fullName evidence="4">GPR endopeptidase</fullName>
    </alternativeName>
    <alternativeName>
        <fullName evidence="4">Germination proteinase</fullName>
    </alternativeName>
    <alternativeName>
        <fullName evidence="4">Spore protease</fullName>
    </alternativeName>
</protein>
<keyword evidence="7" id="KW-1185">Reference proteome</keyword>
<comment type="similarity">
    <text evidence="4">Belongs to the peptidase A25 family.</text>
</comment>
<proteinExistence type="inferred from homology"/>
<comment type="caution">
    <text evidence="6">The sequence shown here is derived from an EMBL/GenBank/DDBJ whole genome shotgun (WGS) entry which is preliminary data.</text>
</comment>
<evidence type="ECO:0000256" key="3">
    <source>
        <dbReference type="ARBA" id="ARBA00023145"/>
    </source>
</evidence>
<evidence type="ECO:0000256" key="2">
    <source>
        <dbReference type="ARBA" id="ARBA00022801"/>
    </source>
</evidence>
<dbReference type="NCBIfam" id="TIGR01441">
    <property type="entry name" value="GPR"/>
    <property type="match status" value="1"/>
</dbReference>